<keyword evidence="3 6" id="KW-0863">Zinc-finger</keyword>
<dbReference type="SUPFAM" id="SSF57716">
    <property type="entry name" value="Glucocorticoid receptor-like (DNA-binding domain)"/>
    <property type="match status" value="1"/>
</dbReference>
<organism evidence="8 9">
    <name type="scientific">Phascolomyces articulosus</name>
    <dbReference type="NCBI Taxonomy" id="60185"/>
    <lineage>
        <taxon>Eukaryota</taxon>
        <taxon>Fungi</taxon>
        <taxon>Fungi incertae sedis</taxon>
        <taxon>Mucoromycota</taxon>
        <taxon>Mucoromycotina</taxon>
        <taxon>Mucoromycetes</taxon>
        <taxon>Mucorales</taxon>
        <taxon>Lichtheimiaceae</taxon>
        <taxon>Phascolomyces</taxon>
    </lineage>
</organism>
<evidence type="ECO:0000256" key="1">
    <source>
        <dbReference type="ARBA" id="ARBA00004123"/>
    </source>
</evidence>
<gene>
    <name evidence="8" type="ORF">BDA99DRAFT_427478</name>
</gene>
<dbReference type="GO" id="GO:0000981">
    <property type="term" value="F:DNA-binding transcription factor activity, RNA polymerase II-specific"/>
    <property type="evidence" value="ECO:0007669"/>
    <property type="project" value="TreeGrafter"/>
</dbReference>
<evidence type="ECO:0000256" key="4">
    <source>
        <dbReference type="ARBA" id="ARBA00022833"/>
    </source>
</evidence>
<dbReference type="PROSITE" id="PS50114">
    <property type="entry name" value="GATA_ZN_FINGER_2"/>
    <property type="match status" value="1"/>
</dbReference>
<dbReference type="PANTHER" id="PTHR10071:SF281">
    <property type="entry name" value="BOX A-BINDING FACTOR-RELATED"/>
    <property type="match status" value="1"/>
</dbReference>
<keyword evidence="2" id="KW-0479">Metal-binding</keyword>
<dbReference type="SMART" id="SM00401">
    <property type="entry name" value="ZnF_GATA"/>
    <property type="match status" value="1"/>
</dbReference>
<dbReference type="InterPro" id="IPR039355">
    <property type="entry name" value="Transcription_factor_GATA"/>
</dbReference>
<dbReference type="InterPro" id="IPR000679">
    <property type="entry name" value="Znf_GATA"/>
</dbReference>
<name>A0AAD5PBZ1_9FUNG</name>
<reference evidence="8" key="2">
    <citation type="submission" date="2023-02" db="EMBL/GenBank/DDBJ databases">
        <authorList>
            <consortium name="DOE Joint Genome Institute"/>
            <person name="Mondo S.J."/>
            <person name="Chang Y."/>
            <person name="Wang Y."/>
            <person name="Ahrendt S."/>
            <person name="Andreopoulos W."/>
            <person name="Barry K."/>
            <person name="Beard J."/>
            <person name="Benny G.L."/>
            <person name="Blankenship S."/>
            <person name="Bonito G."/>
            <person name="Cuomo C."/>
            <person name="Desiro A."/>
            <person name="Gervers K.A."/>
            <person name="Hundley H."/>
            <person name="Kuo A."/>
            <person name="LaButti K."/>
            <person name="Lang B.F."/>
            <person name="Lipzen A."/>
            <person name="O'Donnell K."/>
            <person name="Pangilinan J."/>
            <person name="Reynolds N."/>
            <person name="Sandor L."/>
            <person name="Smith M.W."/>
            <person name="Tsang A."/>
            <person name="Grigoriev I.V."/>
            <person name="Stajich J.E."/>
            <person name="Spatafora J.W."/>
        </authorList>
    </citation>
    <scope>NUCLEOTIDE SEQUENCE</scope>
    <source>
        <strain evidence="8">RSA 2281</strain>
    </source>
</reference>
<feature type="non-terminal residue" evidence="8">
    <location>
        <position position="140"/>
    </location>
</feature>
<dbReference type="GO" id="GO:0005634">
    <property type="term" value="C:nucleus"/>
    <property type="evidence" value="ECO:0007669"/>
    <property type="project" value="UniProtKB-SubCell"/>
</dbReference>
<evidence type="ECO:0000256" key="2">
    <source>
        <dbReference type="ARBA" id="ARBA00022723"/>
    </source>
</evidence>
<dbReference type="GO" id="GO:0045944">
    <property type="term" value="P:positive regulation of transcription by RNA polymerase II"/>
    <property type="evidence" value="ECO:0007669"/>
    <property type="project" value="TreeGrafter"/>
</dbReference>
<dbReference type="PANTHER" id="PTHR10071">
    <property type="entry name" value="TRANSCRIPTION FACTOR GATA FAMILY MEMBER"/>
    <property type="match status" value="1"/>
</dbReference>
<dbReference type="CDD" id="cd00202">
    <property type="entry name" value="ZnF_GATA"/>
    <property type="match status" value="1"/>
</dbReference>
<protein>
    <recommendedName>
        <fullName evidence="7">GATA-type domain-containing protein</fullName>
    </recommendedName>
</protein>
<dbReference type="AlphaFoldDB" id="A0AAD5PBZ1"/>
<evidence type="ECO:0000313" key="8">
    <source>
        <dbReference type="EMBL" id="KAI9257328.1"/>
    </source>
</evidence>
<keyword evidence="5" id="KW-0539">Nucleus</keyword>
<evidence type="ECO:0000259" key="7">
    <source>
        <dbReference type="PROSITE" id="PS50114"/>
    </source>
</evidence>
<sequence length="140" mass="16495">NTTTATTNAKQQQRPARQLECFNCHVTKTPLWRRTPDRAHSLCNACGLYYKQYGTHRPLHIRQKTPNKKMQQQAQQQAQQQQQQQQLVATVAANLLQMDDTRFKGLLSRMNKEQMHGFLEMLERRCAILRNVLFEEEQQQ</sequence>
<dbReference type="GO" id="GO:0008270">
    <property type="term" value="F:zinc ion binding"/>
    <property type="evidence" value="ECO:0007669"/>
    <property type="project" value="UniProtKB-KW"/>
</dbReference>
<dbReference type="InterPro" id="IPR013088">
    <property type="entry name" value="Znf_NHR/GATA"/>
</dbReference>
<evidence type="ECO:0000256" key="3">
    <source>
        <dbReference type="ARBA" id="ARBA00022771"/>
    </source>
</evidence>
<feature type="non-terminal residue" evidence="8">
    <location>
        <position position="1"/>
    </location>
</feature>
<comment type="caution">
    <text evidence="8">The sequence shown here is derived from an EMBL/GenBank/DDBJ whole genome shotgun (WGS) entry which is preliminary data.</text>
</comment>
<comment type="subcellular location">
    <subcellularLocation>
        <location evidence="1">Nucleus</location>
    </subcellularLocation>
</comment>
<accession>A0AAD5PBZ1</accession>
<dbReference type="GO" id="GO:0000978">
    <property type="term" value="F:RNA polymerase II cis-regulatory region sequence-specific DNA binding"/>
    <property type="evidence" value="ECO:0007669"/>
    <property type="project" value="TreeGrafter"/>
</dbReference>
<proteinExistence type="predicted"/>
<dbReference type="GO" id="GO:0000122">
    <property type="term" value="P:negative regulation of transcription by RNA polymerase II"/>
    <property type="evidence" value="ECO:0007669"/>
    <property type="project" value="TreeGrafter"/>
</dbReference>
<keyword evidence="9" id="KW-1185">Reference proteome</keyword>
<evidence type="ECO:0000313" key="9">
    <source>
        <dbReference type="Proteomes" id="UP001209540"/>
    </source>
</evidence>
<dbReference type="EMBL" id="JAIXMP010000020">
    <property type="protein sequence ID" value="KAI9257328.1"/>
    <property type="molecule type" value="Genomic_DNA"/>
</dbReference>
<keyword evidence="4" id="KW-0862">Zinc</keyword>
<feature type="domain" description="GATA-type" evidence="7">
    <location>
        <begin position="15"/>
        <end position="69"/>
    </location>
</feature>
<reference evidence="8" key="1">
    <citation type="journal article" date="2022" name="IScience">
        <title>Evolution of zygomycete secretomes and the origins of terrestrial fungal ecologies.</title>
        <authorList>
            <person name="Chang Y."/>
            <person name="Wang Y."/>
            <person name="Mondo S."/>
            <person name="Ahrendt S."/>
            <person name="Andreopoulos W."/>
            <person name="Barry K."/>
            <person name="Beard J."/>
            <person name="Benny G.L."/>
            <person name="Blankenship S."/>
            <person name="Bonito G."/>
            <person name="Cuomo C."/>
            <person name="Desiro A."/>
            <person name="Gervers K.A."/>
            <person name="Hundley H."/>
            <person name="Kuo A."/>
            <person name="LaButti K."/>
            <person name="Lang B.F."/>
            <person name="Lipzen A."/>
            <person name="O'Donnell K."/>
            <person name="Pangilinan J."/>
            <person name="Reynolds N."/>
            <person name="Sandor L."/>
            <person name="Smith M.E."/>
            <person name="Tsang A."/>
            <person name="Grigoriev I.V."/>
            <person name="Stajich J.E."/>
            <person name="Spatafora J.W."/>
        </authorList>
    </citation>
    <scope>NUCLEOTIDE SEQUENCE</scope>
    <source>
        <strain evidence="8">RSA 2281</strain>
    </source>
</reference>
<evidence type="ECO:0000256" key="5">
    <source>
        <dbReference type="ARBA" id="ARBA00023242"/>
    </source>
</evidence>
<dbReference type="Gene3D" id="3.30.50.10">
    <property type="entry name" value="Erythroid Transcription Factor GATA-1, subunit A"/>
    <property type="match status" value="1"/>
</dbReference>
<dbReference type="Pfam" id="PF00320">
    <property type="entry name" value="GATA"/>
    <property type="match status" value="1"/>
</dbReference>
<dbReference type="Proteomes" id="UP001209540">
    <property type="component" value="Unassembled WGS sequence"/>
</dbReference>
<evidence type="ECO:0000256" key="6">
    <source>
        <dbReference type="PROSITE-ProRule" id="PRU00094"/>
    </source>
</evidence>